<reference evidence="1 2" key="1">
    <citation type="submission" date="2020-08" db="EMBL/GenBank/DDBJ databases">
        <title>Genomic Encyclopedia of Type Strains, Phase IV (KMG-IV): sequencing the most valuable type-strain genomes for metagenomic binning, comparative biology and taxonomic classification.</title>
        <authorList>
            <person name="Goeker M."/>
        </authorList>
    </citation>
    <scope>NUCLEOTIDE SEQUENCE [LARGE SCALE GENOMIC DNA]</scope>
    <source>
        <strain evidence="1 2">DSM 4491</strain>
    </source>
</reference>
<dbReference type="AlphaFoldDB" id="A0A841QBV3"/>
<protein>
    <submittedName>
        <fullName evidence="1">Uncharacterized protein</fullName>
    </submittedName>
</protein>
<evidence type="ECO:0000313" key="1">
    <source>
        <dbReference type="EMBL" id="MBB6455662.1"/>
    </source>
</evidence>
<name>A0A841QBV3_9PROT</name>
<dbReference type="Proteomes" id="UP000578000">
    <property type="component" value="Unassembled WGS sequence"/>
</dbReference>
<dbReference type="EMBL" id="JACHIE010000001">
    <property type="protein sequence ID" value="MBB6455662.1"/>
    <property type="molecule type" value="Genomic_DNA"/>
</dbReference>
<comment type="caution">
    <text evidence="1">The sequence shown here is derived from an EMBL/GenBank/DDBJ whole genome shotgun (WGS) entry which is preliminary data.</text>
</comment>
<keyword evidence="2" id="KW-1185">Reference proteome</keyword>
<accession>A0A841QBV3</accession>
<organism evidence="1 2">
    <name type="scientific">Acetobacter lovaniensis</name>
    <dbReference type="NCBI Taxonomy" id="104100"/>
    <lineage>
        <taxon>Bacteria</taxon>
        <taxon>Pseudomonadati</taxon>
        <taxon>Pseudomonadota</taxon>
        <taxon>Alphaproteobacteria</taxon>
        <taxon>Acetobacterales</taxon>
        <taxon>Acetobacteraceae</taxon>
        <taxon>Acetobacter</taxon>
    </lineage>
</organism>
<evidence type="ECO:0000313" key="2">
    <source>
        <dbReference type="Proteomes" id="UP000578000"/>
    </source>
</evidence>
<gene>
    <name evidence="1" type="ORF">HNR55_000223</name>
</gene>
<proteinExistence type="predicted"/>
<sequence length="82" mass="9787">MHKYVTRQRLLFAHRVQELSGAETSLKMRKYGRATVWWRIAPDRSVTQELWGGLQLLYVRNSLRRKNRKASHDRAHSERRAA</sequence>